<name>A0A9W5XJV6_9ACTN</name>
<keyword evidence="2" id="KW-1185">Reference proteome</keyword>
<evidence type="ECO:0000313" key="1">
    <source>
        <dbReference type="EMBL" id="GIJ33319.1"/>
    </source>
</evidence>
<sequence>MAAGTAAPASGPVVAVAAVRVAREAASAAVRVAREAASAGPEPAARAGGRAAERGLVPAGTDRASAAPVLGRAVPATATVG</sequence>
<organism evidence="1 2">
    <name type="scientific">Micromonospora sediminimaris</name>
    <dbReference type="NCBI Taxonomy" id="547162"/>
    <lineage>
        <taxon>Bacteria</taxon>
        <taxon>Bacillati</taxon>
        <taxon>Actinomycetota</taxon>
        <taxon>Actinomycetes</taxon>
        <taxon>Micromonosporales</taxon>
        <taxon>Micromonosporaceae</taxon>
        <taxon>Micromonospora</taxon>
    </lineage>
</organism>
<protein>
    <submittedName>
        <fullName evidence="1">Uncharacterized protein</fullName>
    </submittedName>
</protein>
<proteinExistence type="predicted"/>
<dbReference type="Proteomes" id="UP000607311">
    <property type="component" value="Unassembled WGS sequence"/>
</dbReference>
<evidence type="ECO:0000313" key="2">
    <source>
        <dbReference type="Proteomes" id="UP000607311"/>
    </source>
</evidence>
<accession>A0A9W5XJV6</accession>
<dbReference type="AlphaFoldDB" id="A0A9W5XJV6"/>
<comment type="caution">
    <text evidence="1">The sequence shown here is derived from an EMBL/GenBank/DDBJ whole genome shotgun (WGS) entry which is preliminary data.</text>
</comment>
<reference evidence="1" key="1">
    <citation type="submission" date="2021-01" db="EMBL/GenBank/DDBJ databases">
        <title>Whole genome shotgun sequence of Verrucosispora sediminis NBRC 107745.</title>
        <authorList>
            <person name="Komaki H."/>
            <person name="Tamura T."/>
        </authorList>
    </citation>
    <scope>NUCLEOTIDE SEQUENCE</scope>
    <source>
        <strain evidence="1">NBRC 107745</strain>
    </source>
</reference>
<gene>
    <name evidence="1" type="ORF">Vse01_24670</name>
</gene>
<dbReference type="RefSeq" id="WP_139233137.1">
    <property type="nucleotide sequence ID" value="NZ_BOPD01000014.1"/>
</dbReference>
<dbReference type="EMBL" id="BOPD01000014">
    <property type="protein sequence ID" value="GIJ33319.1"/>
    <property type="molecule type" value="Genomic_DNA"/>
</dbReference>